<protein>
    <submittedName>
        <fullName evidence="1">Uncharacterized protein</fullName>
    </submittedName>
</protein>
<accession>A0A2T3KIB5</accession>
<evidence type="ECO:0000313" key="3">
    <source>
        <dbReference type="Proteomes" id="UP000240728"/>
    </source>
</evidence>
<evidence type="ECO:0000313" key="1">
    <source>
        <dbReference type="EMBL" id="PSU98952.1"/>
    </source>
</evidence>
<keyword evidence="3" id="KW-1185">Reference proteome</keyword>
<evidence type="ECO:0000313" key="2">
    <source>
        <dbReference type="EMBL" id="PSX44378.1"/>
    </source>
</evidence>
<name>A0A2T3KIB5_9GAMM</name>
<dbReference type="EMBL" id="PYNF01000007">
    <property type="protein sequence ID" value="PSU98952.1"/>
    <property type="molecule type" value="Genomic_DNA"/>
</dbReference>
<proteinExistence type="predicted"/>
<dbReference type="STRING" id="318456.GCA_001455895_04286"/>
<dbReference type="AlphaFoldDB" id="A0A2T3KIB5"/>
<comment type="caution">
    <text evidence="1">The sequence shown here is derived from an EMBL/GenBank/DDBJ whole genome shotgun (WGS) entry which is preliminary data.</text>
</comment>
<evidence type="ECO:0000313" key="4">
    <source>
        <dbReference type="Proteomes" id="UP000241426"/>
    </source>
</evidence>
<gene>
    <name evidence="2" type="ORF">C0W53_14005</name>
    <name evidence="1" type="ORF">C9J27_10645</name>
</gene>
<sequence length="114" mass="12770">MAAALVMLTGPAMGVNKEPIQLEIDQAVQAGFEKHRHLNYLAIGATDGWEGKWHDEKIELYQYASADNINLDIFEAEALDLHGTDWFEACQYRNLLMLSNGNKACKALTYLQSP</sequence>
<dbReference type="Proteomes" id="UP000241426">
    <property type="component" value="Unassembled WGS sequence"/>
</dbReference>
<dbReference type="Proteomes" id="UP000240728">
    <property type="component" value="Unassembled WGS sequence"/>
</dbReference>
<reference evidence="3 4" key="1">
    <citation type="submission" date="2018-01" db="EMBL/GenBank/DDBJ databases">
        <title>Whole genome sequencing of Histamine producing bacteria.</title>
        <authorList>
            <person name="Butler K."/>
        </authorList>
    </citation>
    <scope>NUCLEOTIDE SEQUENCE [LARGE SCALE GENOMIC DNA]</scope>
    <source>
        <strain evidence="2 3">A1-4</strain>
        <strain evidence="1 4">FS-7.2</strain>
    </source>
</reference>
<dbReference type="EMBL" id="PYOZ01000008">
    <property type="protein sequence ID" value="PSX44378.1"/>
    <property type="molecule type" value="Genomic_DNA"/>
</dbReference>
<organism evidence="1 4">
    <name type="scientific">Photobacterium kishitanii</name>
    <dbReference type="NCBI Taxonomy" id="318456"/>
    <lineage>
        <taxon>Bacteria</taxon>
        <taxon>Pseudomonadati</taxon>
        <taxon>Pseudomonadota</taxon>
        <taxon>Gammaproteobacteria</taxon>
        <taxon>Vibrionales</taxon>
        <taxon>Vibrionaceae</taxon>
        <taxon>Photobacterium</taxon>
    </lineage>
</organism>